<feature type="transmembrane region" description="Helical" evidence="6">
    <location>
        <begin position="331"/>
        <end position="355"/>
    </location>
</feature>
<dbReference type="InterPro" id="IPR050189">
    <property type="entry name" value="MFS_Efflux_Transporters"/>
</dbReference>
<dbReference type="PROSITE" id="PS50850">
    <property type="entry name" value="MFS"/>
    <property type="match status" value="1"/>
</dbReference>
<name>A0ABU1GTX1_9GAMM</name>
<evidence type="ECO:0000256" key="5">
    <source>
        <dbReference type="ARBA" id="ARBA00023136"/>
    </source>
</evidence>
<keyword evidence="3 6" id="KW-0812">Transmembrane</keyword>
<evidence type="ECO:0000256" key="6">
    <source>
        <dbReference type="SAM" id="Phobius"/>
    </source>
</evidence>
<dbReference type="Proteomes" id="UP001269375">
    <property type="component" value="Unassembled WGS sequence"/>
</dbReference>
<keyword evidence="2" id="KW-1003">Cell membrane</keyword>
<feature type="transmembrane region" description="Helical" evidence="6">
    <location>
        <begin position="251"/>
        <end position="267"/>
    </location>
</feature>
<reference evidence="8 9" key="1">
    <citation type="submission" date="2023-04" db="EMBL/GenBank/DDBJ databases">
        <title>A long-awaited taxogenomic arrangement of the family Halomonadaceae.</title>
        <authorList>
            <person name="De La Haba R."/>
            <person name="Chuvochina M."/>
            <person name="Wittouck S."/>
            <person name="Arahal D.R."/>
            <person name="Sanchez-Porro C."/>
            <person name="Hugenholtz P."/>
            <person name="Ventosa A."/>
        </authorList>
    </citation>
    <scope>NUCLEOTIDE SEQUENCE [LARGE SCALE GENOMIC DNA]</scope>
    <source>
        <strain evidence="8 9">DSM 22428</strain>
    </source>
</reference>
<feature type="transmembrane region" description="Helical" evidence="6">
    <location>
        <begin position="212"/>
        <end position="231"/>
    </location>
</feature>
<comment type="caution">
    <text evidence="8">The sequence shown here is derived from an EMBL/GenBank/DDBJ whole genome shotgun (WGS) entry which is preliminary data.</text>
</comment>
<feature type="transmembrane region" description="Helical" evidence="6">
    <location>
        <begin position="300"/>
        <end position="324"/>
    </location>
</feature>
<dbReference type="EMBL" id="JARWAO010000002">
    <property type="protein sequence ID" value="MDR5895469.1"/>
    <property type="molecule type" value="Genomic_DNA"/>
</dbReference>
<feature type="transmembrane region" description="Helical" evidence="6">
    <location>
        <begin position="46"/>
        <end position="66"/>
    </location>
</feature>
<dbReference type="SUPFAM" id="SSF103473">
    <property type="entry name" value="MFS general substrate transporter"/>
    <property type="match status" value="1"/>
</dbReference>
<dbReference type="InterPro" id="IPR036259">
    <property type="entry name" value="MFS_trans_sf"/>
</dbReference>
<keyword evidence="9" id="KW-1185">Reference proteome</keyword>
<comment type="subcellular location">
    <subcellularLocation>
        <location evidence="1">Cell membrane</location>
        <topology evidence="1">Multi-pass membrane protein</topology>
    </subcellularLocation>
</comment>
<evidence type="ECO:0000256" key="1">
    <source>
        <dbReference type="ARBA" id="ARBA00004651"/>
    </source>
</evidence>
<feature type="transmembrane region" description="Helical" evidence="6">
    <location>
        <begin position="73"/>
        <end position="91"/>
    </location>
</feature>
<feature type="transmembrane region" description="Helical" evidence="6">
    <location>
        <begin position="132"/>
        <end position="155"/>
    </location>
</feature>
<feature type="transmembrane region" description="Helical" evidence="6">
    <location>
        <begin position="161"/>
        <end position="180"/>
    </location>
</feature>
<feature type="domain" description="Major facilitator superfamily (MFS) profile" evidence="7">
    <location>
        <begin position="4"/>
        <end position="390"/>
    </location>
</feature>
<evidence type="ECO:0000313" key="8">
    <source>
        <dbReference type="EMBL" id="MDR5895469.1"/>
    </source>
</evidence>
<evidence type="ECO:0000256" key="2">
    <source>
        <dbReference type="ARBA" id="ARBA00022475"/>
    </source>
</evidence>
<keyword evidence="4 6" id="KW-1133">Transmembrane helix</keyword>
<evidence type="ECO:0000259" key="7">
    <source>
        <dbReference type="PROSITE" id="PS50850"/>
    </source>
</evidence>
<accession>A0ABU1GTX1</accession>
<dbReference type="Pfam" id="PF07690">
    <property type="entry name" value="MFS_1"/>
    <property type="match status" value="1"/>
</dbReference>
<organism evidence="8 9">
    <name type="scientific">Larsenimonas suaedae</name>
    <dbReference type="NCBI Taxonomy" id="1851019"/>
    <lineage>
        <taxon>Bacteria</taxon>
        <taxon>Pseudomonadati</taxon>
        <taxon>Pseudomonadota</taxon>
        <taxon>Gammaproteobacteria</taxon>
        <taxon>Oceanospirillales</taxon>
        <taxon>Halomonadaceae</taxon>
        <taxon>Larsenimonas</taxon>
    </lineage>
</organism>
<dbReference type="PANTHER" id="PTHR43124">
    <property type="entry name" value="PURINE EFFLUX PUMP PBUE"/>
    <property type="match status" value="1"/>
</dbReference>
<sequence>MHRSNAIALGGALATAISFGPARMGFGLFLPQFREEFTISTQQASFIASAGFAGFFVALLLASLLVARWGPKCAVVAGAASATLGMAMISVSQSPLFLAAGVVVASASAGFCWSPFNNVARRGVASTYRNRALAIISTGTTGGIALAGLTALWVASADQGWRTAWVLFSLAALVAALANLRILKHLPDPPVDDPRDEDTSLKQLLHKRGMPLYIIALSFGMTNGIYLSFAVTEVGEAGGLPGLKEALSGPVLYMSFGVAGLLGLFTAELNQRLGIAALVAGIFLASTVSLALIGVAPATWAGLIVSAALQGMCVMMLSAIYSFWSTNLFPALATLGFTAVLTVFAFGNIVGPMLAGALEPLTGMSGVFLLSAAVSLATALAFVLRHIRSGNAAA</sequence>
<feature type="transmembrane region" description="Helical" evidence="6">
    <location>
        <begin position="274"/>
        <end position="294"/>
    </location>
</feature>
<proteinExistence type="predicted"/>
<evidence type="ECO:0000256" key="3">
    <source>
        <dbReference type="ARBA" id="ARBA00022692"/>
    </source>
</evidence>
<gene>
    <name evidence="8" type="ORF">QC825_05220</name>
</gene>
<dbReference type="RefSeq" id="WP_251591387.1">
    <property type="nucleotide sequence ID" value="NZ_JAMLJI010000001.1"/>
</dbReference>
<feature type="transmembrane region" description="Helical" evidence="6">
    <location>
        <begin position="97"/>
        <end position="120"/>
    </location>
</feature>
<feature type="transmembrane region" description="Helical" evidence="6">
    <location>
        <begin position="361"/>
        <end position="384"/>
    </location>
</feature>
<protein>
    <submittedName>
        <fullName evidence="8">MFS transporter</fullName>
    </submittedName>
</protein>
<dbReference type="Gene3D" id="1.20.1250.20">
    <property type="entry name" value="MFS general substrate transporter like domains"/>
    <property type="match status" value="2"/>
</dbReference>
<keyword evidence="5 6" id="KW-0472">Membrane</keyword>
<dbReference type="InterPro" id="IPR011701">
    <property type="entry name" value="MFS"/>
</dbReference>
<dbReference type="InterPro" id="IPR020846">
    <property type="entry name" value="MFS_dom"/>
</dbReference>
<evidence type="ECO:0000313" key="9">
    <source>
        <dbReference type="Proteomes" id="UP001269375"/>
    </source>
</evidence>
<dbReference type="PANTHER" id="PTHR43124:SF3">
    <property type="entry name" value="CHLORAMPHENICOL EFFLUX PUMP RV0191"/>
    <property type="match status" value="1"/>
</dbReference>
<evidence type="ECO:0000256" key="4">
    <source>
        <dbReference type="ARBA" id="ARBA00022989"/>
    </source>
</evidence>